<protein>
    <recommendedName>
        <fullName evidence="3">DUF3592 domain-containing protein</fullName>
    </recommendedName>
</protein>
<dbReference type="EMBL" id="FUXA01000011">
    <property type="protein sequence ID" value="SJZ88311.1"/>
    <property type="molecule type" value="Genomic_DNA"/>
</dbReference>
<name>A0A1T4PA93_9FIRM</name>
<keyword evidence="2" id="KW-0812">Transmembrane</keyword>
<feature type="domain" description="DUF3592" evidence="3">
    <location>
        <begin position="78"/>
        <end position="143"/>
    </location>
</feature>
<keyword evidence="2" id="KW-0472">Membrane</keyword>
<keyword evidence="2" id="KW-1133">Transmembrane helix</keyword>
<accession>A0A1T4PA93</accession>
<dbReference type="OrthoDB" id="2081815at2"/>
<feature type="transmembrane region" description="Helical" evidence="2">
    <location>
        <begin position="39"/>
        <end position="63"/>
    </location>
</feature>
<evidence type="ECO:0000256" key="1">
    <source>
        <dbReference type="SAM" id="MobiDB-lite"/>
    </source>
</evidence>
<gene>
    <name evidence="4" type="ORF">SAMN02745110_01892</name>
</gene>
<dbReference type="Proteomes" id="UP000189857">
    <property type="component" value="Unassembled WGS sequence"/>
</dbReference>
<dbReference type="InterPro" id="IPR021994">
    <property type="entry name" value="DUF3592"/>
</dbReference>
<evidence type="ECO:0000259" key="3">
    <source>
        <dbReference type="Pfam" id="PF12158"/>
    </source>
</evidence>
<evidence type="ECO:0000313" key="5">
    <source>
        <dbReference type="Proteomes" id="UP000189857"/>
    </source>
</evidence>
<dbReference type="Pfam" id="PF12158">
    <property type="entry name" value="DUF3592"/>
    <property type="match status" value="1"/>
</dbReference>
<dbReference type="AlphaFoldDB" id="A0A1T4PA93"/>
<feature type="compositionally biased region" description="Basic residues" evidence="1">
    <location>
        <begin position="1"/>
        <end position="17"/>
    </location>
</feature>
<reference evidence="4 5" key="1">
    <citation type="submission" date="2017-02" db="EMBL/GenBank/DDBJ databases">
        <authorList>
            <person name="Peterson S.W."/>
        </authorList>
    </citation>
    <scope>NUCLEOTIDE SEQUENCE [LARGE SCALE GENOMIC DNA]</scope>
    <source>
        <strain evidence="4 5">ATCC 17233</strain>
    </source>
</reference>
<evidence type="ECO:0000313" key="4">
    <source>
        <dbReference type="EMBL" id="SJZ88311.1"/>
    </source>
</evidence>
<proteinExistence type="predicted"/>
<feature type="region of interest" description="Disordered" evidence="1">
    <location>
        <begin position="1"/>
        <end position="29"/>
    </location>
</feature>
<keyword evidence="5" id="KW-1185">Reference proteome</keyword>
<sequence length="200" mass="23085">MGKNNRNNKKRKKKNRNKQVVNNQNRNEVDSSKKSIKGYVIGIIACLPFLAFGVALIFAYFSIDSSMKSCTEETVGVVGKVTKSKSMKRASRFWYIQRNYKAKCTYVVNGKEVVENIKLSKKISEGQRVRIRYNPKNPEEKYIVGYEDTGNIILLIFGIVWSALILFIIFALVNGLIYRKTGVDLLLKYQESKRKKRIER</sequence>
<feature type="transmembrane region" description="Helical" evidence="2">
    <location>
        <begin position="152"/>
        <end position="178"/>
    </location>
</feature>
<evidence type="ECO:0000256" key="2">
    <source>
        <dbReference type="SAM" id="Phobius"/>
    </source>
</evidence>
<organism evidence="4 5">
    <name type="scientific">Eubacterium ruminantium</name>
    <dbReference type="NCBI Taxonomy" id="42322"/>
    <lineage>
        <taxon>Bacteria</taxon>
        <taxon>Bacillati</taxon>
        <taxon>Bacillota</taxon>
        <taxon>Clostridia</taxon>
        <taxon>Eubacteriales</taxon>
        <taxon>Eubacteriaceae</taxon>
        <taxon>Eubacterium</taxon>
    </lineage>
</organism>
<dbReference type="RefSeq" id="WP_078787712.1">
    <property type="nucleotide sequence ID" value="NZ_FMTO01000010.1"/>
</dbReference>